<evidence type="ECO:0000259" key="1">
    <source>
        <dbReference type="Pfam" id="PF01408"/>
    </source>
</evidence>
<accession>A0ABV6YX53</accession>
<protein>
    <submittedName>
        <fullName evidence="3">Gfo/Idh/MocA family protein</fullName>
    </submittedName>
</protein>
<sequence length="329" mass="36031">MISKINVAAIGVGHLGQHHARIYSEHPDCNLIGVVDTDPAQAETIAHKYQAQAFHDYRDVVGRVDAVSIATPTETHYEIAKYFLSQGIHVLLEKPISNIIAEAQELVSLSHEKNLILQIGHLERFNAALQEAKKLISNPGFIETSRLGSFSPRSLDIDVILDLMIHDIDIVLSLVKSPITSISAVGVPVLTDKVDIANARLIFESGCVVNMTASRVSLEKTRKIRIFQKQLYISVDYATQNLFVCRPVPPTPENKLAYPSITKDNVTVQPGEPLKAEIHSFVQCIATNSQPLVTAEDGLTALGIAYEILNHMKPTAIPGNQHETTGPSN</sequence>
<evidence type="ECO:0000259" key="2">
    <source>
        <dbReference type="Pfam" id="PF22725"/>
    </source>
</evidence>
<dbReference type="InterPro" id="IPR036291">
    <property type="entry name" value="NAD(P)-bd_dom_sf"/>
</dbReference>
<dbReference type="Proteomes" id="UP001594351">
    <property type="component" value="Unassembled WGS sequence"/>
</dbReference>
<evidence type="ECO:0000313" key="4">
    <source>
        <dbReference type="Proteomes" id="UP001594351"/>
    </source>
</evidence>
<dbReference type="Gene3D" id="3.40.50.720">
    <property type="entry name" value="NAD(P)-binding Rossmann-like Domain"/>
    <property type="match status" value="1"/>
</dbReference>
<comment type="caution">
    <text evidence="3">The sequence shown here is derived from an EMBL/GenBank/DDBJ whole genome shotgun (WGS) entry which is preliminary data.</text>
</comment>
<dbReference type="InterPro" id="IPR051450">
    <property type="entry name" value="Gfo/Idh/MocA_Oxidoreductases"/>
</dbReference>
<organism evidence="3 4">
    <name type="scientific">candidate division CSSED10-310 bacterium</name>
    <dbReference type="NCBI Taxonomy" id="2855610"/>
    <lineage>
        <taxon>Bacteria</taxon>
        <taxon>Bacteria division CSSED10-310</taxon>
    </lineage>
</organism>
<name>A0ABV6YX53_UNCC1</name>
<dbReference type="PANTHER" id="PTHR43377:SF1">
    <property type="entry name" value="BILIVERDIN REDUCTASE A"/>
    <property type="match status" value="1"/>
</dbReference>
<keyword evidence="4" id="KW-1185">Reference proteome</keyword>
<dbReference type="SUPFAM" id="SSF55347">
    <property type="entry name" value="Glyceraldehyde-3-phosphate dehydrogenase-like, C-terminal domain"/>
    <property type="match status" value="1"/>
</dbReference>
<dbReference type="PANTHER" id="PTHR43377">
    <property type="entry name" value="BILIVERDIN REDUCTASE A"/>
    <property type="match status" value="1"/>
</dbReference>
<feature type="domain" description="GFO/IDH/MocA-like oxidoreductase" evidence="2">
    <location>
        <begin position="159"/>
        <end position="227"/>
    </location>
</feature>
<feature type="domain" description="Gfo/Idh/MocA-like oxidoreductase N-terminal" evidence="1">
    <location>
        <begin position="5"/>
        <end position="121"/>
    </location>
</feature>
<proteinExistence type="predicted"/>
<gene>
    <name evidence="3" type="ORF">ACFL27_11230</name>
</gene>
<dbReference type="Gene3D" id="3.30.360.10">
    <property type="entry name" value="Dihydrodipicolinate Reductase, domain 2"/>
    <property type="match status" value="1"/>
</dbReference>
<reference evidence="3 4" key="1">
    <citation type="submission" date="2024-09" db="EMBL/GenBank/DDBJ databases">
        <title>Laminarin stimulates single cell rates of sulfate reduction while oxygen inhibits transcriptomic activity in coastal marine sediment.</title>
        <authorList>
            <person name="Lindsay M."/>
            <person name="Orcutt B."/>
            <person name="Emerson D."/>
            <person name="Stepanauskas R."/>
            <person name="D'Angelo T."/>
        </authorList>
    </citation>
    <scope>NUCLEOTIDE SEQUENCE [LARGE SCALE GENOMIC DNA]</scope>
    <source>
        <strain evidence="3">SAG AM-311-K15</strain>
    </source>
</reference>
<evidence type="ECO:0000313" key="3">
    <source>
        <dbReference type="EMBL" id="MFC1850755.1"/>
    </source>
</evidence>
<dbReference type="EMBL" id="JBHPBY010000121">
    <property type="protein sequence ID" value="MFC1850755.1"/>
    <property type="molecule type" value="Genomic_DNA"/>
</dbReference>
<dbReference type="InterPro" id="IPR055170">
    <property type="entry name" value="GFO_IDH_MocA-like_dom"/>
</dbReference>
<dbReference type="SUPFAM" id="SSF51735">
    <property type="entry name" value="NAD(P)-binding Rossmann-fold domains"/>
    <property type="match status" value="1"/>
</dbReference>
<dbReference type="Pfam" id="PF01408">
    <property type="entry name" value="GFO_IDH_MocA"/>
    <property type="match status" value="1"/>
</dbReference>
<dbReference type="InterPro" id="IPR000683">
    <property type="entry name" value="Gfo/Idh/MocA-like_OxRdtase_N"/>
</dbReference>
<dbReference type="Pfam" id="PF22725">
    <property type="entry name" value="GFO_IDH_MocA_C3"/>
    <property type="match status" value="1"/>
</dbReference>